<keyword evidence="5" id="KW-0521">NADP</keyword>
<gene>
    <name evidence="11" type="ORF">CB5_LOCUS21140</name>
</gene>
<dbReference type="Pfam" id="PF00067">
    <property type="entry name" value="p450"/>
    <property type="match status" value="2"/>
</dbReference>
<keyword evidence="4 9" id="KW-0479">Metal-binding</keyword>
<evidence type="ECO:0000313" key="11">
    <source>
        <dbReference type="EMBL" id="CAD1837929.1"/>
    </source>
</evidence>
<sequence length="514" mass="55800">MAPFLLLLFTILLSFSLYYLFFSKKRSCALRLPPGPKGWPILGNLPQLGPKPHHTLRTLAEAHGPLFHLRFGSVDIVVASSAAVAAQFLKAHDANFSNRPPNSGAEHIAYSYRVLTLKFYEHRPGLCALRRAVARAPQALRAPPLLREGLDDLRPIRAHEVGLMVRSLARWPGGSGGGSSAAAAAAVNVGEAANICATNALARALLGRPVFEEREEAREFKEMVVELMRLAGVFNVGDFVPWIAWLDPQGQAHCGAAAGGGRGGGDFLGALLSLTDQEPAGGQEEGRITDTDVKALLLNLFTAGTDTSSSTVEWALAELIRHPEILKQAQLELDSVVGRTRIVSESDLPNLPTLQAIIKETFRLHPSTPLSLPRIAAEACEIDGYCIPKRATLLVNVWAIARDPAIWPDPLKFRPARFLPGGRHENVDVKGSDFELIPFGAGRRICAGLSLGLRMVQLMTATLVHAFDWTLPDGQPPEKLDMEEAYGLTLQRAVPLVARPVPRLLPEAYVSIMQ</sequence>
<feature type="binding site" description="axial binding residue" evidence="9">
    <location>
        <position position="446"/>
    </location>
    <ligand>
        <name>heme</name>
        <dbReference type="ChEBI" id="CHEBI:30413"/>
    </ligand>
    <ligandPart>
        <name>Fe</name>
        <dbReference type="ChEBI" id="CHEBI:18248"/>
    </ligandPart>
</feature>
<dbReference type="GO" id="GO:0020037">
    <property type="term" value="F:heme binding"/>
    <property type="evidence" value="ECO:0007669"/>
    <property type="project" value="InterPro"/>
</dbReference>
<dbReference type="PRINTS" id="PR00385">
    <property type="entry name" value="P450"/>
</dbReference>
<comment type="cofactor">
    <cofactor evidence="1 9">
        <name>heme</name>
        <dbReference type="ChEBI" id="CHEBI:30413"/>
    </cofactor>
</comment>
<organism evidence="11">
    <name type="scientific">Ananas comosus var. bracteatus</name>
    <name type="common">red pineapple</name>
    <dbReference type="NCBI Taxonomy" id="296719"/>
    <lineage>
        <taxon>Eukaryota</taxon>
        <taxon>Viridiplantae</taxon>
        <taxon>Streptophyta</taxon>
        <taxon>Embryophyta</taxon>
        <taxon>Tracheophyta</taxon>
        <taxon>Spermatophyta</taxon>
        <taxon>Magnoliopsida</taxon>
        <taxon>Liliopsida</taxon>
        <taxon>Poales</taxon>
        <taxon>Bromeliaceae</taxon>
        <taxon>Bromelioideae</taxon>
        <taxon>Ananas</taxon>
    </lineage>
</organism>
<evidence type="ECO:0000256" key="10">
    <source>
        <dbReference type="RuleBase" id="RU000461"/>
    </source>
</evidence>
<evidence type="ECO:0000256" key="6">
    <source>
        <dbReference type="ARBA" id="ARBA00023002"/>
    </source>
</evidence>
<keyword evidence="7 9" id="KW-0408">Iron</keyword>
<comment type="similarity">
    <text evidence="2 10">Belongs to the cytochrome P450 family.</text>
</comment>
<dbReference type="PANTHER" id="PTHR47944:SF18">
    <property type="entry name" value="FLAVONOID 3'-MONOOXYGENASE"/>
    <property type="match status" value="1"/>
</dbReference>
<evidence type="ECO:0000256" key="5">
    <source>
        <dbReference type="ARBA" id="ARBA00022857"/>
    </source>
</evidence>
<evidence type="ECO:0000256" key="1">
    <source>
        <dbReference type="ARBA" id="ARBA00001971"/>
    </source>
</evidence>
<protein>
    <recommendedName>
        <fullName evidence="12">Flavonoid 3'-monooxygenase</fullName>
    </recommendedName>
</protein>
<proteinExistence type="inferred from homology"/>
<evidence type="ECO:0000256" key="7">
    <source>
        <dbReference type="ARBA" id="ARBA00023004"/>
    </source>
</evidence>
<dbReference type="InterPro" id="IPR001128">
    <property type="entry name" value="Cyt_P450"/>
</dbReference>
<evidence type="ECO:0000256" key="4">
    <source>
        <dbReference type="ARBA" id="ARBA00022723"/>
    </source>
</evidence>
<evidence type="ECO:0000256" key="3">
    <source>
        <dbReference type="ARBA" id="ARBA00022617"/>
    </source>
</evidence>
<evidence type="ECO:0000256" key="2">
    <source>
        <dbReference type="ARBA" id="ARBA00010617"/>
    </source>
</evidence>
<dbReference type="EMBL" id="LR862132">
    <property type="protein sequence ID" value="CAD1837929.1"/>
    <property type="molecule type" value="Genomic_DNA"/>
</dbReference>
<dbReference type="InterPro" id="IPR017972">
    <property type="entry name" value="Cyt_P450_CS"/>
</dbReference>
<dbReference type="InterPro" id="IPR002401">
    <property type="entry name" value="Cyt_P450_E_grp-I"/>
</dbReference>
<dbReference type="GO" id="GO:0004497">
    <property type="term" value="F:monooxygenase activity"/>
    <property type="evidence" value="ECO:0007669"/>
    <property type="project" value="UniProtKB-KW"/>
</dbReference>
<dbReference type="GO" id="GO:0016705">
    <property type="term" value="F:oxidoreductase activity, acting on paired donors, with incorporation or reduction of molecular oxygen"/>
    <property type="evidence" value="ECO:0007669"/>
    <property type="project" value="InterPro"/>
</dbReference>
<evidence type="ECO:0008006" key="12">
    <source>
        <dbReference type="Google" id="ProtNLM"/>
    </source>
</evidence>
<accession>A0A6V7Q424</accession>
<keyword evidence="6 10" id="KW-0560">Oxidoreductase</keyword>
<dbReference type="Gene3D" id="1.10.630.10">
    <property type="entry name" value="Cytochrome P450"/>
    <property type="match status" value="1"/>
</dbReference>
<evidence type="ECO:0000256" key="8">
    <source>
        <dbReference type="ARBA" id="ARBA00023033"/>
    </source>
</evidence>
<dbReference type="PRINTS" id="PR00463">
    <property type="entry name" value="EP450I"/>
</dbReference>
<dbReference type="GO" id="GO:0005506">
    <property type="term" value="F:iron ion binding"/>
    <property type="evidence" value="ECO:0007669"/>
    <property type="project" value="InterPro"/>
</dbReference>
<reference evidence="11" key="1">
    <citation type="submission" date="2020-07" db="EMBL/GenBank/DDBJ databases">
        <authorList>
            <person name="Lin J."/>
        </authorList>
    </citation>
    <scope>NUCLEOTIDE SEQUENCE</scope>
</reference>
<dbReference type="AlphaFoldDB" id="A0A6V7Q424"/>
<name>A0A6V7Q424_ANACO</name>
<evidence type="ECO:0000256" key="9">
    <source>
        <dbReference type="PIRSR" id="PIRSR602401-1"/>
    </source>
</evidence>
<dbReference type="SUPFAM" id="SSF48264">
    <property type="entry name" value="Cytochrome P450"/>
    <property type="match status" value="1"/>
</dbReference>
<keyword evidence="8 10" id="KW-0503">Monooxygenase</keyword>
<dbReference type="PANTHER" id="PTHR47944">
    <property type="entry name" value="CYTOCHROME P450 98A9"/>
    <property type="match status" value="1"/>
</dbReference>
<dbReference type="PROSITE" id="PS00086">
    <property type="entry name" value="CYTOCHROME_P450"/>
    <property type="match status" value="1"/>
</dbReference>
<keyword evidence="3 9" id="KW-0349">Heme</keyword>
<dbReference type="InterPro" id="IPR036396">
    <property type="entry name" value="Cyt_P450_sf"/>
</dbReference>
<dbReference type="FunFam" id="1.10.630.10:FF:000207">
    <property type="entry name" value="Putative cytochrome P450 superfamily protein"/>
    <property type="match status" value="1"/>
</dbReference>